<name>A0AAV2DXY2_9ROSI</name>
<protein>
    <submittedName>
        <fullName evidence="3">Uncharacterized protein</fullName>
    </submittedName>
</protein>
<dbReference type="Proteomes" id="UP001497516">
    <property type="component" value="Chromosome 3"/>
</dbReference>
<evidence type="ECO:0000256" key="2">
    <source>
        <dbReference type="SAM" id="SignalP"/>
    </source>
</evidence>
<reference evidence="3 4" key="1">
    <citation type="submission" date="2024-04" db="EMBL/GenBank/DDBJ databases">
        <authorList>
            <person name="Fracassetti M."/>
        </authorList>
    </citation>
    <scope>NUCLEOTIDE SEQUENCE [LARGE SCALE GENOMIC DNA]</scope>
</reference>
<evidence type="ECO:0000313" key="3">
    <source>
        <dbReference type="EMBL" id="CAL1378469.1"/>
    </source>
</evidence>
<sequence>MGSRRIKSGLTAVVVLILVVLASQDSASARILCGSVSSSSVAAQGINGDATMSSSPGTGEGEHVVLGTGRKEKYYYYYESSLLLNVLPKGSRGPSGPSRRTNDLLH</sequence>
<dbReference type="AlphaFoldDB" id="A0AAV2DXY2"/>
<evidence type="ECO:0000256" key="1">
    <source>
        <dbReference type="SAM" id="MobiDB-lite"/>
    </source>
</evidence>
<feature type="chain" id="PRO_5043886698" evidence="2">
    <location>
        <begin position="30"/>
        <end position="106"/>
    </location>
</feature>
<organism evidence="3 4">
    <name type="scientific">Linum trigynum</name>
    <dbReference type="NCBI Taxonomy" id="586398"/>
    <lineage>
        <taxon>Eukaryota</taxon>
        <taxon>Viridiplantae</taxon>
        <taxon>Streptophyta</taxon>
        <taxon>Embryophyta</taxon>
        <taxon>Tracheophyta</taxon>
        <taxon>Spermatophyta</taxon>
        <taxon>Magnoliopsida</taxon>
        <taxon>eudicotyledons</taxon>
        <taxon>Gunneridae</taxon>
        <taxon>Pentapetalae</taxon>
        <taxon>rosids</taxon>
        <taxon>fabids</taxon>
        <taxon>Malpighiales</taxon>
        <taxon>Linaceae</taxon>
        <taxon>Linum</taxon>
    </lineage>
</organism>
<accession>A0AAV2DXY2</accession>
<evidence type="ECO:0000313" key="4">
    <source>
        <dbReference type="Proteomes" id="UP001497516"/>
    </source>
</evidence>
<proteinExistence type="predicted"/>
<keyword evidence="2" id="KW-0732">Signal</keyword>
<feature type="signal peptide" evidence="2">
    <location>
        <begin position="1"/>
        <end position="29"/>
    </location>
</feature>
<feature type="region of interest" description="Disordered" evidence="1">
    <location>
        <begin position="87"/>
        <end position="106"/>
    </location>
</feature>
<dbReference type="EMBL" id="OZ034816">
    <property type="protein sequence ID" value="CAL1378469.1"/>
    <property type="molecule type" value="Genomic_DNA"/>
</dbReference>
<gene>
    <name evidence="3" type="ORF">LTRI10_LOCUS20045</name>
</gene>
<keyword evidence="4" id="KW-1185">Reference proteome</keyword>